<evidence type="ECO:0000313" key="1">
    <source>
        <dbReference type="EMBL" id="EMS31320.1"/>
    </source>
</evidence>
<protein>
    <submittedName>
        <fullName evidence="1">Uncharacterized protein</fullName>
    </submittedName>
</protein>
<sequence>MADFEENLTVINMSIKPSERDLAGSGAFSHKICSFSQKWGNFPRPGLD</sequence>
<dbReference type="STRING" id="1239962.C943_02467"/>
<dbReference type="EMBL" id="AMZY02000020">
    <property type="protein sequence ID" value="EMS31320.1"/>
    <property type="molecule type" value="Genomic_DNA"/>
</dbReference>
<dbReference type="Proteomes" id="UP000010953">
    <property type="component" value="Unassembled WGS sequence"/>
</dbReference>
<dbReference type="InParanoid" id="M7X1D7"/>
<name>M7X1D7_9BACT</name>
<reference evidence="1" key="1">
    <citation type="submission" date="2013-01" db="EMBL/GenBank/DDBJ databases">
        <title>Genome assembly of Mariniradius saccharolyticus AK6.</title>
        <authorList>
            <person name="Vaidya B."/>
            <person name="Khatri I."/>
            <person name="Tanuku N.R.S."/>
            <person name="Subramanian S."/>
            <person name="Pinnaka A."/>
        </authorList>
    </citation>
    <scope>NUCLEOTIDE SEQUENCE [LARGE SCALE GENOMIC DNA]</scope>
    <source>
        <strain evidence="1">AK6</strain>
    </source>
</reference>
<accession>M7X1D7</accession>
<gene>
    <name evidence="1" type="ORF">C943_02467</name>
</gene>
<keyword evidence="2" id="KW-1185">Reference proteome</keyword>
<comment type="caution">
    <text evidence="1">The sequence shown here is derived from an EMBL/GenBank/DDBJ whole genome shotgun (WGS) entry which is preliminary data.</text>
</comment>
<dbReference type="AlphaFoldDB" id="M7X1D7"/>
<evidence type="ECO:0000313" key="2">
    <source>
        <dbReference type="Proteomes" id="UP000010953"/>
    </source>
</evidence>
<proteinExistence type="predicted"/>
<organism evidence="1 2">
    <name type="scientific">Mariniradius saccharolyticus AK6</name>
    <dbReference type="NCBI Taxonomy" id="1239962"/>
    <lineage>
        <taxon>Bacteria</taxon>
        <taxon>Pseudomonadati</taxon>
        <taxon>Bacteroidota</taxon>
        <taxon>Cytophagia</taxon>
        <taxon>Cytophagales</taxon>
        <taxon>Cyclobacteriaceae</taxon>
        <taxon>Mariniradius</taxon>
    </lineage>
</organism>